<accession>A0A1Q9CQJ6</accession>
<feature type="compositionally biased region" description="Basic and acidic residues" evidence="1">
    <location>
        <begin position="81"/>
        <end position="105"/>
    </location>
</feature>
<feature type="region of interest" description="Disordered" evidence="1">
    <location>
        <begin position="1"/>
        <end position="178"/>
    </location>
</feature>
<comment type="caution">
    <text evidence="2">The sequence shown here is derived from an EMBL/GenBank/DDBJ whole genome shotgun (WGS) entry which is preliminary data.</text>
</comment>
<evidence type="ECO:0000313" key="2">
    <source>
        <dbReference type="EMBL" id="OLP85157.1"/>
    </source>
</evidence>
<feature type="compositionally biased region" description="Pro residues" evidence="1">
    <location>
        <begin position="126"/>
        <end position="137"/>
    </location>
</feature>
<proteinExistence type="predicted"/>
<feature type="compositionally biased region" description="Basic residues" evidence="1">
    <location>
        <begin position="106"/>
        <end position="116"/>
    </location>
</feature>
<name>A0A1Q9CQJ6_SYMMI</name>
<evidence type="ECO:0000256" key="1">
    <source>
        <dbReference type="SAM" id="MobiDB-lite"/>
    </source>
</evidence>
<organism evidence="2 3">
    <name type="scientific">Symbiodinium microadriaticum</name>
    <name type="common">Dinoflagellate</name>
    <name type="synonym">Zooxanthella microadriatica</name>
    <dbReference type="NCBI Taxonomy" id="2951"/>
    <lineage>
        <taxon>Eukaryota</taxon>
        <taxon>Sar</taxon>
        <taxon>Alveolata</taxon>
        <taxon>Dinophyceae</taxon>
        <taxon>Suessiales</taxon>
        <taxon>Symbiodiniaceae</taxon>
        <taxon>Symbiodinium</taxon>
    </lineage>
</organism>
<reference evidence="2 3" key="1">
    <citation type="submission" date="2016-02" db="EMBL/GenBank/DDBJ databases">
        <title>Genome analysis of coral dinoflagellate symbionts highlights evolutionary adaptations to a symbiotic lifestyle.</title>
        <authorList>
            <person name="Aranda M."/>
            <person name="Li Y."/>
            <person name="Liew Y.J."/>
            <person name="Baumgarten S."/>
            <person name="Simakov O."/>
            <person name="Wilson M."/>
            <person name="Piel J."/>
            <person name="Ashoor H."/>
            <person name="Bougouffa S."/>
            <person name="Bajic V.B."/>
            <person name="Ryu T."/>
            <person name="Ravasi T."/>
            <person name="Bayer T."/>
            <person name="Micklem G."/>
            <person name="Kim H."/>
            <person name="Bhak J."/>
            <person name="Lajeunesse T.C."/>
            <person name="Voolstra C.R."/>
        </authorList>
    </citation>
    <scope>NUCLEOTIDE SEQUENCE [LARGE SCALE GENOMIC DNA]</scope>
    <source>
        <strain evidence="2 3">CCMP2467</strain>
    </source>
</reference>
<gene>
    <name evidence="2" type="ORF">AK812_SmicGene33880</name>
</gene>
<dbReference type="Proteomes" id="UP000186817">
    <property type="component" value="Unassembled WGS sequence"/>
</dbReference>
<sequence>MPPKVDKGQAKLVFPQGGQDGDEANASELPKWQRGLSLSKREAPSPGDPPQEEESSSDTPQPGAALKRGQRVPPPPPKKPRHEEKPRPEGEVEVKEELQKEERRNKPPKRPKRSKSKPGAGSSGDRPPPPPPPPPADPESSSEEESEEEEAAGDPIVLQEGPGAVGPQADQCGRPAGGPEWNCGTISATRAIFEVPPGAPRWTLATRLSLSENPLVGMTIPVYYTMSEKVVLLKDHVEHYQLDELWCQYAIILILALATKLHMSDLTGLPTTAPESASRTAP</sequence>
<evidence type="ECO:0000313" key="3">
    <source>
        <dbReference type="Proteomes" id="UP000186817"/>
    </source>
</evidence>
<dbReference type="AlphaFoldDB" id="A0A1Q9CQJ6"/>
<dbReference type="EMBL" id="LSRX01000992">
    <property type="protein sequence ID" value="OLP85157.1"/>
    <property type="molecule type" value="Genomic_DNA"/>
</dbReference>
<keyword evidence="3" id="KW-1185">Reference proteome</keyword>
<protein>
    <submittedName>
        <fullName evidence="2">Uncharacterized protein</fullName>
    </submittedName>
</protein>
<feature type="compositionally biased region" description="Acidic residues" evidence="1">
    <location>
        <begin position="140"/>
        <end position="152"/>
    </location>
</feature>